<dbReference type="Pfam" id="PF03098">
    <property type="entry name" value="An_peroxidase"/>
    <property type="match status" value="1"/>
</dbReference>
<dbReference type="InterPro" id="IPR019791">
    <property type="entry name" value="Haem_peroxidase_animal"/>
</dbReference>
<dbReference type="InterPro" id="IPR037120">
    <property type="entry name" value="Haem_peroxidase_sf_animal"/>
</dbReference>
<evidence type="ECO:0000313" key="2">
    <source>
        <dbReference type="EMBL" id="MDR6288592.1"/>
    </source>
</evidence>
<evidence type="ECO:0000256" key="1">
    <source>
        <dbReference type="SAM" id="MobiDB-lite"/>
    </source>
</evidence>
<name>A0ABU1JIZ4_9PROT</name>
<accession>A0ABU1JIZ4</accession>
<evidence type="ECO:0000313" key="3">
    <source>
        <dbReference type="Proteomes" id="UP001262410"/>
    </source>
</evidence>
<protein>
    <recommendedName>
        <fullName evidence="4">Heme peroxidase</fullName>
    </recommendedName>
</protein>
<proteinExistence type="predicted"/>
<evidence type="ECO:0008006" key="4">
    <source>
        <dbReference type="Google" id="ProtNLM"/>
    </source>
</evidence>
<dbReference type="RefSeq" id="WP_309792601.1">
    <property type="nucleotide sequence ID" value="NZ_JAVDPW010000002.1"/>
</dbReference>
<dbReference type="InterPro" id="IPR010255">
    <property type="entry name" value="Haem_peroxidase_sf"/>
</dbReference>
<comment type="caution">
    <text evidence="2">The sequence shown here is derived from an EMBL/GenBank/DDBJ whole genome shotgun (WGS) entry which is preliminary data.</text>
</comment>
<keyword evidence="3" id="KW-1185">Reference proteome</keyword>
<dbReference type="Proteomes" id="UP001262410">
    <property type="component" value="Unassembled WGS sequence"/>
</dbReference>
<reference evidence="2 3" key="1">
    <citation type="submission" date="2023-07" db="EMBL/GenBank/DDBJ databases">
        <title>Sorghum-associated microbial communities from plants grown in Nebraska, USA.</title>
        <authorList>
            <person name="Schachtman D."/>
        </authorList>
    </citation>
    <scope>NUCLEOTIDE SEQUENCE [LARGE SCALE GENOMIC DNA]</scope>
    <source>
        <strain evidence="2 3">584</strain>
    </source>
</reference>
<dbReference type="SUPFAM" id="SSF48113">
    <property type="entry name" value="Heme-dependent peroxidases"/>
    <property type="match status" value="1"/>
</dbReference>
<organism evidence="2 3">
    <name type="scientific">Inquilinus ginsengisoli</name>
    <dbReference type="NCBI Taxonomy" id="363840"/>
    <lineage>
        <taxon>Bacteria</taxon>
        <taxon>Pseudomonadati</taxon>
        <taxon>Pseudomonadota</taxon>
        <taxon>Alphaproteobacteria</taxon>
        <taxon>Rhodospirillales</taxon>
        <taxon>Rhodospirillaceae</taxon>
        <taxon>Inquilinus</taxon>
    </lineage>
</organism>
<dbReference type="Gene3D" id="1.10.640.10">
    <property type="entry name" value="Haem peroxidase domain superfamily, animal type"/>
    <property type="match status" value="1"/>
</dbReference>
<sequence length="575" mass="63175">MAQHGGLDCPFFSGQDRKRPGSGGMTGVTMQAATTEGFRNFGSVTPPSADEIHSRAEEPLAAQMLIGKLIRRMNEPHRYDDAKAHDESPDNPRIPAGYTYFAQLAGHDIVYGAMTAINLANGNLPRVNLRARPLVLDTVYGRGPTDDPISYEIPAAPGECREKLRLGHIRITQTHRPNPACPVHTARDIPRARIEGLSDAVNEGAADTLLTDPRNDDNVNLSQVTTLFLMFHNAVIDILRDRNPFPAEVSAATELLSFSRFGLARQITAAVFRGIVVHDLLPRLIRPQVWALYNQDRPRPLADTPDGRLPIEFCDAAYRLGHAMVRMSYRMSRQTDLEGVADVIATSSARRPRETPIRDIWVAEWSRFFSIDGSRPQLSRRIGPSFNPIMQKDTLFRNVYVPGTQDGSWDTNLSGLLYRDLVRGSLSGLRTVNSLAELLPAAVLDQSPLLADREHRTATLRAWLDAGTTVAFTADERDAIAQDPPLLFYLLFEAAHETDGKSFGTLGSIIVADAFAGSLEQSRDLIEDGIDPVAGITTDQAVRHVFGSTVPGTMSGLITFIAKALKLESVEPPFI</sequence>
<dbReference type="EMBL" id="JAVDPW010000002">
    <property type="protein sequence ID" value="MDR6288592.1"/>
    <property type="molecule type" value="Genomic_DNA"/>
</dbReference>
<gene>
    <name evidence="2" type="ORF">E9232_001099</name>
</gene>
<feature type="region of interest" description="Disordered" evidence="1">
    <location>
        <begin position="1"/>
        <end position="26"/>
    </location>
</feature>
<dbReference type="PROSITE" id="PS50292">
    <property type="entry name" value="PEROXIDASE_3"/>
    <property type="match status" value="1"/>
</dbReference>